<dbReference type="RefSeq" id="WP_161381197.1">
    <property type="nucleotide sequence ID" value="NZ_JAAIFS010000008.1"/>
</dbReference>
<protein>
    <submittedName>
        <fullName evidence="3">CPBP family intramembrane metalloprotease</fullName>
    </submittedName>
</protein>
<evidence type="ECO:0000256" key="1">
    <source>
        <dbReference type="SAM" id="Phobius"/>
    </source>
</evidence>
<name>A0A6B3QTR0_STRTE</name>
<gene>
    <name evidence="3" type="ORF">GUR47_31270</name>
</gene>
<feature type="transmembrane region" description="Helical" evidence="1">
    <location>
        <begin position="29"/>
        <end position="49"/>
    </location>
</feature>
<dbReference type="InterPro" id="IPR003675">
    <property type="entry name" value="Rce1/LyrA-like_dom"/>
</dbReference>
<keyword evidence="3" id="KW-0482">Metalloprotease</keyword>
<dbReference type="AlphaFoldDB" id="A0A6B3QTR0"/>
<dbReference type="Pfam" id="PF02517">
    <property type="entry name" value="Rce1-like"/>
    <property type="match status" value="1"/>
</dbReference>
<feature type="transmembrane region" description="Helical" evidence="1">
    <location>
        <begin position="160"/>
        <end position="180"/>
    </location>
</feature>
<reference evidence="3" key="1">
    <citation type="journal article" date="2020" name="Microorganisms">
        <title>Isolation, Genomic and Metabolomic Characterization of Streptomyces tendae VITAKN with Quorum Sensing Inhibitory Activity from Southern India.</title>
        <authorList>
            <person name="Ishaque N.M."/>
            <person name="Burgsdorf I."/>
            <person name="Limlingan Malit J.J."/>
            <person name="Saha S."/>
            <person name="Teta R."/>
            <person name="Ewe D."/>
            <person name="Kannabiran K."/>
            <person name="Hrouzek P."/>
            <person name="Steindler L."/>
            <person name="Costantino V."/>
            <person name="Saurav K."/>
        </authorList>
    </citation>
    <scope>NUCLEOTIDE SEQUENCE</scope>
    <source>
        <strain evidence="3">VITAKN</strain>
    </source>
</reference>
<keyword evidence="1" id="KW-1133">Transmembrane helix</keyword>
<feature type="transmembrane region" description="Helical" evidence="1">
    <location>
        <begin position="70"/>
        <end position="90"/>
    </location>
</feature>
<dbReference type="EMBL" id="JAAIFS010000008">
    <property type="protein sequence ID" value="NEV91118.1"/>
    <property type="molecule type" value="Genomic_DNA"/>
</dbReference>
<dbReference type="GO" id="GO:0008237">
    <property type="term" value="F:metallopeptidase activity"/>
    <property type="evidence" value="ECO:0007669"/>
    <property type="project" value="UniProtKB-KW"/>
</dbReference>
<dbReference type="PANTHER" id="PTHR39430">
    <property type="entry name" value="MEMBRANE-ASSOCIATED PROTEASE-RELATED"/>
    <property type="match status" value="1"/>
</dbReference>
<proteinExistence type="predicted"/>
<evidence type="ECO:0000259" key="2">
    <source>
        <dbReference type="Pfam" id="PF02517"/>
    </source>
</evidence>
<feature type="domain" description="CAAX prenyl protease 2/Lysostaphin resistance protein A-like" evidence="2">
    <location>
        <begin position="106"/>
        <end position="196"/>
    </location>
</feature>
<sequence length="280" mass="29242">MRFVWQFLAVLAAYAIGGAAIQAVKDNDWLTLVVGLAAAALVIYVYAWVVRKTERRQALDVAPEGAGAKFGWGTLIGAGMFSAVIVNLFTSGHYEVDGLGSVQGAIGLVGFMAGAAATEEIVYRGVLFRIIEEHIGTYLALGLTGLVFGLSHLLNEDATLWGAVAIAIEAGFMLAAAYAATRNLWLTIGVHFGWNFAAGGVFSTVVSGNGDSEGLLDATMSGPKLLTGGDFGPEGSVYSVGFGALLTLVFLWLAHRRGNVVPFGARRRAAGADSAATLPR</sequence>
<accession>A0A6B3QTR0</accession>
<organism evidence="3">
    <name type="scientific">Streptomyces tendae</name>
    <dbReference type="NCBI Taxonomy" id="1932"/>
    <lineage>
        <taxon>Bacteria</taxon>
        <taxon>Bacillati</taxon>
        <taxon>Actinomycetota</taxon>
        <taxon>Actinomycetes</taxon>
        <taxon>Kitasatosporales</taxon>
        <taxon>Streptomycetaceae</taxon>
        <taxon>Streptomyces</taxon>
    </lineage>
</organism>
<dbReference type="GO" id="GO:0004175">
    <property type="term" value="F:endopeptidase activity"/>
    <property type="evidence" value="ECO:0007669"/>
    <property type="project" value="UniProtKB-ARBA"/>
</dbReference>
<dbReference type="GO" id="GO:0006508">
    <property type="term" value="P:proteolysis"/>
    <property type="evidence" value="ECO:0007669"/>
    <property type="project" value="UniProtKB-KW"/>
</dbReference>
<feature type="transmembrane region" description="Helical" evidence="1">
    <location>
        <begin position="192"/>
        <end position="210"/>
    </location>
</feature>
<feature type="transmembrane region" description="Helical" evidence="1">
    <location>
        <begin position="102"/>
        <end position="123"/>
    </location>
</feature>
<keyword evidence="1" id="KW-0812">Transmembrane</keyword>
<keyword evidence="1" id="KW-0472">Membrane</keyword>
<dbReference type="PANTHER" id="PTHR39430:SF1">
    <property type="entry name" value="PROTEASE"/>
    <property type="match status" value="1"/>
</dbReference>
<keyword evidence="3" id="KW-0378">Hydrolase</keyword>
<dbReference type="GO" id="GO:0080120">
    <property type="term" value="P:CAAX-box protein maturation"/>
    <property type="evidence" value="ECO:0007669"/>
    <property type="project" value="UniProtKB-ARBA"/>
</dbReference>
<evidence type="ECO:0000313" key="3">
    <source>
        <dbReference type="EMBL" id="NEV91118.1"/>
    </source>
</evidence>
<feature type="transmembrane region" description="Helical" evidence="1">
    <location>
        <begin position="135"/>
        <end position="154"/>
    </location>
</feature>
<feature type="transmembrane region" description="Helical" evidence="1">
    <location>
        <begin position="235"/>
        <end position="254"/>
    </location>
</feature>
<keyword evidence="3" id="KW-0645">Protease</keyword>
<comment type="caution">
    <text evidence="3">The sequence shown here is derived from an EMBL/GenBank/DDBJ whole genome shotgun (WGS) entry which is preliminary data.</text>
</comment>